<proteinExistence type="predicted"/>
<protein>
    <submittedName>
        <fullName evidence="1">Uncharacterized protein</fullName>
    </submittedName>
</protein>
<dbReference type="EMBL" id="JACHLK010000013">
    <property type="protein sequence ID" value="MBB6562494.1"/>
    <property type="molecule type" value="Genomic_DNA"/>
</dbReference>
<comment type="caution">
    <text evidence="1">The sequence shown here is derived from an EMBL/GenBank/DDBJ whole genome shotgun (WGS) entry which is preliminary data.</text>
</comment>
<evidence type="ECO:0000313" key="2">
    <source>
        <dbReference type="Proteomes" id="UP000575083"/>
    </source>
</evidence>
<dbReference type="InterPro" id="IPR043755">
    <property type="entry name" value="DUF5701"/>
</dbReference>
<dbReference type="Proteomes" id="UP000575083">
    <property type="component" value="Unassembled WGS sequence"/>
</dbReference>
<gene>
    <name evidence="1" type="ORF">HNP48_005207</name>
</gene>
<reference evidence="1 2" key="1">
    <citation type="submission" date="2020-08" db="EMBL/GenBank/DDBJ databases">
        <title>Functional genomics of gut bacteria from endangered species of beetles.</title>
        <authorList>
            <person name="Carlos-Shanley C."/>
        </authorList>
    </citation>
    <scope>NUCLEOTIDE SEQUENCE [LARGE SCALE GENOMIC DNA]</scope>
    <source>
        <strain evidence="1 2">S00198</strain>
    </source>
</reference>
<dbReference type="PROSITE" id="PS51257">
    <property type="entry name" value="PROKAR_LIPOPROTEIN"/>
    <property type="match status" value="1"/>
</dbReference>
<name>A0A7X0PIR4_9BURK</name>
<evidence type="ECO:0000313" key="1">
    <source>
        <dbReference type="EMBL" id="MBB6562494.1"/>
    </source>
</evidence>
<dbReference type="Pfam" id="PF18959">
    <property type="entry name" value="DUF5701"/>
    <property type="match status" value="1"/>
</dbReference>
<dbReference type="AlphaFoldDB" id="A0A7X0PIR4"/>
<sequence>MTKSFDEQVQHLVALGYPTMLGCPAELFRHHLEGLRAHVPAGAPGMDVEQGTAAWVLVVHSAAAPVDATLPRIVRRGHAAIERLFPRSPGFFRPLPGLSAHAGQAYLLLGVDRGNASLNAVPRQAQERIAADGRTPLMLEEGVALLTQYPEMLQPNRCFMMLGSRGDDKRVPALWLSGKQPKLGWCWEGNPHTWLGFATCGSRSPGVLLPGALCVDKPAGEAAPQAQLLRSTTTA</sequence>
<dbReference type="RefSeq" id="WP_184862568.1">
    <property type="nucleotide sequence ID" value="NZ_JACHLK010000013.1"/>
</dbReference>
<accession>A0A7X0PIR4</accession>
<keyword evidence="2" id="KW-1185">Reference proteome</keyword>
<organism evidence="1 2">
    <name type="scientific">Acidovorax soli</name>
    <dbReference type="NCBI Taxonomy" id="592050"/>
    <lineage>
        <taxon>Bacteria</taxon>
        <taxon>Pseudomonadati</taxon>
        <taxon>Pseudomonadota</taxon>
        <taxon>Betaproteobacteria</taxon>
        <taxon>Burkholderiales</taxon>
        <taxon>Comamonadaceae</taxon>
        <taxon>Acidovorax</taxon>
    </lineage>
</organism>